<dbReference type="PANTHER" id="PTHR42781">
    <property type="entry name" value="SPERMIDINE/PUTRESCINE IMPORT ATP-BINDING PROTEIN POTA"/>
    <property type="match status" value="1"/>
</dbReference>
<dbReference type="InterPro" id="IPR050093">
    <property type="entry name" value="ABC_SmlMolc_Importer"/>
</dbReference>
<evidence type="ECO:0000313" key="6">
    <source>
        <dbReference type="EMBL" id="MDJ1157632.1"/>
    </source>
</evidence>
<name>A0ABT7AE32_9HYPH</name>
<sequence>MPTIAPAHDPRPDHLVLEGLEKRYDKVVAVAALDLAVRQGEFIALLGPSGCGKTTTLRMTAGLVPASAGRIVIGGRDVTHLPPYRRDIGLVFQNYALFPHMTVAENVAFGLEMRKVPKADIGKRVAEALALVRLAQYGERRPRELSGGQQQRVALARALVIRPSILLLDEPLSNLDAKLREEMRTEIREIQRRLGITTLFVTHDQVEALSMCDRIAVMQAGELVQLGTPFEIYERPRRAFIADFVGRSNKLDGIVREAGVIEVGPLTLRATETPARGTEVRISVRPHRIHIHPHPGSARPHARTNLLVGRVVRTTYVGDVFQYDVDVGPGVMQVEKPTAAGPQPISRGDEVELEWSVVDTLVFEDRP</sequence>
<reference evidence="6 7" key="1">
    <citation type="submission" date="2023-05" db="EMBL/GenBank/DDBJ databases">
        <title>Chelatococcus sp. nov., a moderately thermophilic bacterium isolated from hot spring microbial mat.</title>
        <authorList>
            <person name="Hu C.-J."/>
            <person name="Li W.-J."/>
        </authorList>
    </citation>
    <scope>NUCLEOTIDE SEQUENCE [LARGE SCALE GENOMIC DNA]</scope>
    <source>
        <strain evidence="6 7">SYSU G07232</strain>
    </source>
</reference>
<evidence type="ECO:0000256" key="1">
    <source>
        <dbReference type="ARBA" id="ARBA00005417"/>
    </source>
</evidence>
<dbReference type="PROSITE" id="PS50893">
    <property type="entry name" value="ABC_TRANSPORTER_2"/>
    <property type="match status" value="1"/>
</dbReference>
<dbReference type="SMART" id="SM00382">
    <property type="entry name" value="AAA"/>
    <property type="match status" value="1"/>
</dbReference>
<evidence type="ECO:0000256" key="2">
    <source>
        <dbReference type="ARBA" id="ARBA00022448"/>
    </source>
</evidence>
<protein>
    <submittedName>
        <fullName evidence="6">ABC transporter ATP-binding protein</fullName>
    </submittedName>
</protein>
<comment type="similarity">
    <text evidence="1">Belongs to the ABC transporter superfamily.</text>
</comment>
<dbReference type="SUPFAM" id="SSF50331">
    <property type="entry name" value="MOP-like"/>
    <property type="match status" value="1"/>
</dbReference>
<dbReference type="InterPro" id="IPR003439">
    <property type="entry name" value="ABC_transporter-like_ATP-bd"/>
</dbReference>
<keyword evidence="2" id="KW-0813">Transport</keyword>
<dbReference type="InterPro" id="IPR013611">
    <property type="entry name" value="Transp-assoc_OB_typ2"/>
</dbReference>
<keyword evidence="4 6" id="KW-0067">ATP-binding</keyword>
<proteinExistence type="inferred from homology"/>
<dbReference type="EMBL" id="JASJEV010000002">
    <property type="protein sequence ID" value="MDJ1157632.1"/>
    <property type="molecule type" value="Genomic_DNA"/>
</dbReference>
<dbReference type="Proteomes" id="UP001321492">
    <property type="component" value="Unassembled WGS sequence"/>
</dbReference>
<gene>
    <name evidence="6" type="ORF">QNA08_05230</name>
</gene>
<dbReference type="SUPFAM" id="SSF52540">
    <property type="entry name" value="P-loop containing nucleoside triphosphate hydrolases"/>
    <property type="match status" value="1"/>
</dbReference>
<keyword evidence="7" id="KW-1185">Reference proteome</keyword>
<dbReference type="Gene3D" id="3.40.50.300">
    <property type="entry name" value="P-loop containing nucleotide triphosphate hydrolases"/>
    <property type="match status" value="1"/>
</dbReference>
<accession>A0ABT7AE32</accession>
<dbReference type="PANTHER" id="PTHR42781:SF4">
    <property type="entry name" value="SPERMIDINE_PUTRESCINE IMPORT ATP-BINDING PROTEIN POTA"/>
    <property type="match status" value="1"/>
</dbReference>
<evidence type="ECO:0000259" key="5">
    <source>
        <dbReference type="PROSITE" id="PS50893"/>
    </source>
</evidence>
<dbReference type="Pfam" id="PF00005">
    <property type="entry name" value="ABC_tran"/>
    <property type="match status" value="1"/>
</dbReference>
<feature type="domain" description="ABC transporter" evidence="5">
    <location>
        <begin position="15"/>
        <end position="245"/>
    </location>
</feature>
<dbReference type="Pfam" id="PF08402">
    <property type="entry name" value="TOBE_2"/>
    <property type="match status" value="1"/>
</dbReference>
<dbReference type="InterPro" id="IPR008995">
    <property type="entry name" value="Mo/tungstate-bd_C_term_dom"/>
</dbReference>
<dbReference type="InterPro" id="IPR003593">
    <property type="entry name" value="AAA+_ATPase"/>
</dbReference>
<dbReference type="InterPro" id="IPR017871">
    <property type="entry name" value="ABC_transporter-like_CS"/>
</dbReference>
<dbReference type="PROSITE" id="PS00211">
    <property type="entry name" value="ABC_TRANSPORTER_1"/>
    <property type="match status" value="1"/>
</dbReference>
<organism evidence="6 7">
    <name type="scientific">Chelatococcus albus</name>
    <dbReference type="NCBI Taxonomy" id="3047466"/>
    <lineage>
        <taxon>Bacteria</taxon>
        <taxon>Pseudomonadati</taxon>
        <taxon>Pseudomonadota</taxon>
        <taxon>Alphaproteobacteria</taxon>
        <taxon>Hyphomicrobiales</taxon>
        <taxon>Chelatococcaceae</taxon>
        <taxon>Chelatococcus</taxon>
    </lineage>
</organism>
<dbReference type="Gene3D" id="2.40.50.100">
    <property type="match status" value="1"/>
</dbReference>
<evidence type="ECO:0000256" key="3">
    <source>
        <dbReference type="ARBA" id="ARBA00022741"/>
    </source>
</evidence>
<keyword evidence="3" id="KW-0547">Nucleotide-binding</keyword>
<dbReference type="InterPro" id="IPR027417">
    <property type="entry name" value="P-loop_NTPase"/>
</dbReference>
<comment type="caution">
    <text evidence="6">The sequence shown here is derived from an EMBL/GenBank/DDBJ whole genome shotgun (WGS) entry which is preliminary data.</text>
</comment>
<dbReference type="GO" id="GO:0005524">
    <property type="term" value="F:ATP binding"/>
    <property type="evidence" value="ECO:0007669"/>
    <property type="project" value="UniProtKB-KW"/>
</dbReference>
<evidence type="ECO:0000256" key="4">
    <source>
        <dbReference type="ARBA" id="ARBA00022840"/>
    </source>
</evidence>
<evidence type="ECO:0000313" key="7">
    <source>
        <dbReference type="Proteomes" id="UP001321492"/>
    </source>
</evidence>